<dbReference type="EMBL" id="AP021889">
    <property type="protein sequence ID" value="BBP46623.1"/>
    <property type="molecule type" value="Genomic_DNA"/>
</dbReference>
<dbReference type="AlphaFoldDB" id="A0A6F8PWU9"/>
<evidence type="ECO:0000256" key="2">
    <source>
        <dbReference type="ARBA" id="ARBA00022679"/>
    </source>
</evidence>
<dbReference type="KEGG" id="tse:THMIRHAS_19960"/>
<dbReference type="GO" id="GO:0005829">
    <property type="term" value="C:cytosol"/>
    <property type="evidence" value="ECO:0007669"/>
    <property type="project" value="TreeGrafter"/>
</dbReference>
<accession>A0A6F8PWU9</accession>
<dbReference type="PANTHER" id="PTHR30160:SF19">
    <property type="entry name" value="LIPOPOLYSACCHARIDE HEPTOSYLTRANSFERASE 1"/>
    <property type="match status" value="1"/>
</dbReference>
<keyword evidence="1" id="KW-0328">Glycosyltransferase</keyword>
<keyword evidence="4" id="KW-1185">Reference proteome</keyword>
<dbReference type="SUPFAM" id="SSF53756">
    <property type="entry name" value="UDP-Glycosyltransferase/glycogen phosphorylase"/>
    <property type="match status" value="1"/>
</dbReference>
<dbReference type="InterPro" id="IPR002201">
    <property type="entry name" value="Glyco_trans_9"/>
</dbReference>
<proteinExistence type="predicted"/>
<dbReference type="RefSeq" id="WP_173273453.1">
    <property type="nucleotide sequence ID" value="NZ_AP021889.1"/>
</dbReference>
<reference evidence="4" key="1">
    <citation type="submission" date="2019-11" db="EMBL/GenBank/DDBJ databases">
        <title>Isolation and characterization of two novel species in the genus Thiomicrorhabdus.</title>
        <authorList>
            <person name="Mochizuki J."/>
            <person name="Kojima H."/>
            <person name="Fukui M."/>
        </authorList>
    </citation>
    <scope>NUCLEOTIDE SEQUENCE [LARGE SCALE GENOMIC DNA]</scope>
    <source>
        <strain evidence="4">aks77</strain>
    </source>
</reference>
<name>A0A6F8PWU9_9GAMM</name>
<organism evidence="3 4">
    <name type="scientific">Thiosulfatimonas sediminis</name>
    <dbReference type="NCBI Taxonomy" id="2675054"/>
    <lineage>
        <taxon>Bacteria</taxon>
        <taxon>Pseudomonadati</taxon>
        <taxon>Pseudomonadota</taxon>
        <taxon>Gammaproteobacteria</taxon>
        <taxon>Thiotrichales</taxon>
        <taxon>Piscirickettsiaceae</taxon>
        <taxon>Thiosulfatimonas</taxon>
    </lineage>
</organism>
<dbReference type="Gene3D" id="3.40.50.2000">
    <property type="entry name" value="Glycogen Phosphorylase B"/>
    <property type="match status" value="2"/>
</dbReference>
<protein>
    <submittedName>
        <fullName evidence="3">LPS heptosyltransferase-1</fullName>
    </submittedName>
</protein>
<evidence type="ECO:0000313" key="3">
    <source>
        <dbReference type="EMBL" id="BBP46623.1"/>
    </source>
</evidence>
<sequence length="355" mass="40134">MTHSNTPVEKILLVRMSAMGDIVMASPLLKALKNRYPDAKISWAVQPEFADVIRGHELLDELIIIPKSQWVQDFKALRWFKLWRELRQMKQRLRAANYDLAIDLQSLAKSGVLVKWSQAKRKIGLNSREGSQKWMDEVVDGNLVKGDLISSEYQAMAHYLGCSIGSFSMHLPANLDTPNWKTIRAELGSDYLVFCPFTTRPQKHWFDENWQALAQCLPVNQKIAILGGPGDKLAAEVLMQSMPAHVINLVGKTRIQEAIAVIRHSQGVIGVDTGLTHMGIAENKPTLALFGSTLPYVNTRRDNAKVLYHKLDCSPCRRNPICDGRFDCMRALTPEWVVQEWQRLNQGVAHIEVLS</sequence>
<keyword evidence="2 3" id="KW-0808">Transferase</keyword>
<dbReference type="CDD" id="cd03789">
    <property type="entry name" value="GT9_LPS_heptosyltransferase"/>
    <property type="match status" value="1"/>
</dbReference>
<gene>
    <name evidence="3" type="primary">waaC1</name>
    <name evidence="3" type="ORF">THMIRHAS_19960</name>
</gene>
<evidence type="ECO:0000256" key="1">
    <source>
        <dbReference type="ARBA" id="ARBA00022676"/>
    </source>
</evidence>
<dbReference type="GO" id="GO:0009244">
    <property type="term" value="P:lipopolysaccharide core region biosynthetic process"/>
    <property type="evidence" value="ECO:0007669"/>
    <property type="project" value="TreeGrafter"/>
</dbReference>
<dbReference type="InterPro" id="IPR051199">
    <property type="entry name" value="LPS_LOS_Heptosyltrfase"/>
</dbReference>
<dbReference type="Pfam" id="PF01075">
    <property type="entry name" value="Glyco_transf_9"/>
    <property type="match status" value="1"/>
</dbReference>
<evidence type="ECO:0000313" key="4">
    <source>
        <dbReference type="Proteomes" id="UP000501726"/>
    </source>
</evidence>
<dbReference type="GO" id="GO:0008713">
    <property type="term" value="F:ADP-heptose-lipopolysaccharide heptosyltransferase activity"/>
    <property type="evidence" value="ECO:0007669"/>
    <property type="project" value="TreeGrafter"/>
</dbReference>
<dbReference type="Proteomes" id="UP000501726">
    <property type="component" value="Chromosome"/>
</dbReference>
<dbReference type="PANTHER" id="PTHR30160">
    <property type="entry name" value="TETRAACYLDISACCHARIDE 4'-KINASE-RELATED"/>
    <property type="match status" value="1"/>
</dbReference>